<organism evidence="2 3">
    <name type="scientific">Acinetobacter rudis CIP 110305</name>
    <dbReference type="NCBI Taxonomy" id="421052"/>
    <lineage>
        <taxon>Bacteria</taxon>
        <taxon>Pseudomonadati</taxon>
        <taxon>Pseudomonadota</taxon>
        <taxon>Gammaproteobacteria</taxon>
        <taxon>Moraxellales</taxon>
        <taxon>Moraxellaceae</taxon>
        <taxon>Acinetobacter</taxon>
    </lineage>
</organism>
<dbReference type="eggNOG" id="ENOG5031RN9">
    <property type="taxonomic scope" value="Bacteria"/>
</dbReference>
<protein>
    <submittedName>
        <fullName evidence="2">Uncharacterized protein</fullName>
    </submittedName>
</protein>
<feature type="transmembrane region" description="Helical" evidence="1">
    <location>
        <begin position="76"/>
        <end position="94"/>
    </location>
</feature>
<evidence type="ECO:0000313" key="2">
    <source>
        <dbReference type="EMBL" id="EPF81819.1"/>
    </source>
</evidence>
<dbReference type="RefSeq" id="WP_016654604.1">
    <property type="nucleotide sequence ID" value="NZ_KE340348.1"/>
</dbReference>
<reference evidence="2 3" key="1">
    <citation type="submission" date="2013-06" db="EMBL/GenBank/DDBJ databases">
        <title>The Genome Sequence of Acinetobacter rudis CIP 110305.</title>
        <authorList>
            <consortium name="The Broad Institute Genome Sequencing Platform"/>
            <consortium name="The Broad Institute Genome Sequencing Center for Infectious Disease"/>
            <person name="Cerqueira G."/>
            <person name="Feldgarden M."/>
            <person name="Courvalin P."/>
            <person name="Perichon B."/>
            <person name="Grillot-Courvalin C."/>
            <person name="Clermont D."/>
            <person name="Rocha E."/>
            <person name="Yoon E.-J."/>
            <person name="Nemec A."/>
            <person name="Young S.K."/>
            <person name="Zeng Q."/>
            <person name="Gargeya S."/>
            <person name="Fitzgerald M."/>
            <person name="Abouelleil A."/>
            <person name="Alvarado L."/>
            <person name="Berlin A.M."/>
            <person name="Chapman S.B."/>
            <person name="Dewar J."/>
            <person name="Goldberg J."/>
            <person name="Griggs A."/>
            <person name="Gujja S."/>
            <person name="Hansen M."/>
            <person name="Howarth C."/>
            <person name="Imamovic A."/>
            <person name="Larimer J."/>
            <person name="McCowan C."/>
            <person name="Murphy C."/>
            <person name="Pearson M."/>
            <person name="Priest M."/>
            <person name="Roberts A."/>
            <person name="Saif S."/>
            <person name="Shea T."/>
            <person name="Sykes S."/>
            <person name="Wortman J."/>
            <person name="Nusbaum C."/>
            <person name="Birren B."/>
        </authorList>
    </citation>
    <scope>NUCLEOTIDE SEQUENCE [LARGE SCALE GENOMIC DNA]</scope>
    <source>
        <strain evidence="2 3">CIP 110305</strain>
    </source>
</reference>
<keyword evidence="1" id="KW-0472">Membrane</keyword>
<sequence length="96" mass="10634">MKVKSPAKIQADWWSKTFAGLVLGLLIAIALGSLVVLLSLAHVDRSLAPQLGMWTIAWVWSPLFFLAYFIPKGWQAIAIYSLTAVLAYAAIFWLRG</sequence>
<dbReference type="HOGENOM" id="CLU_171676_0_0_6"/>
<evidence type="ECO:0000313" key="3">
    <source>
        <dbReference type="Proteomes" id="UP000014568"/>
    </source>
</evidence>
<accession>S3P5X9</accession>
<proteinExistence type="predicted"/>
<keyword evidence="3" id="KW-1185">Reference proteome</keyword>
<dbReference type="OrthoDB" id="8911335at2"/>
<gene>
    <name evidence="2" type="ORF">F945_00154</name>
</gene>
<keyword evidence="1" id="KW-0812">Transmembrane</keyword>
<keyword evidence="1" id="KW-1133">Transmembrane helix</keyword>
<name>S3P5X9_9GAMM</name>
<feature type="transmembrane region" description="Helical" evidence="1">
    <location>
        <begin position="18"/>
        <end position="39"/>
    </location>
</feature>
<dbReference type="EMBL" id="ATGI01000001">
    <property type="protein sequence ID" value="EPF81819.1"/>
    <property type="molecule type" value="Genomic_DNA"/>
</dbReference>
<dbReference type="Proteomes" id="UP000014568">
    <property type="component" value="Unassembled WGS sequence"/>
</dbReference>
<dbReference type="PATRIC" id="fig|421052.3.peg.153"/>
<dbReference type="STRING" id="632955.GCA_000829675_02719"/>
<feature type="transmembrane region" description="Helical" evidence="1">
    <location>
        <begin position="51"/>
        <end position="70"/>
    </location>
</feature>
<comment type="caution">
    <text evidence="2">The sequence shown here is derived from an EMBL/GenBank/DDBJ whole genome shotgun (WGS) entry which is preliminary data.</text>
</comment>
<evidence type="ECO:0000256" key="1">
    <source>
        <dbReference type="SAM" id="Phobius"/>
    </source>
</evidence>
<dbReference type="AlphaFoldDB" id="S3P5X9"/>